<proteinExistence type="predicted"/>
<gene>
    <name evidence="1" type="ORF">MUK42_05840</name>
</gene>
<dbReference type="PANTHER" id="PTHR31871">
    <property type="entry name" value="OS02G0137100 PROTEIN"/>
    <property type="match status" value="1"/>
</dbReference>
<dbReference type="OrthoDB" id="509052at2759"/>
<dbReference type="InterPro" id="IPR006476">
    <property type="entry name" value="CHP01589_pln"/>
</dbReference>
<reference evidence="1" key="1">
    <citation type="submission" date="2022-05" db="EMBL/GenBank/DDBJ databases">
        <title>The Musa troglodytarum L. genome provides insights into the mechanism of non-climacteric behaviour and enrichment of carotenoids.</title>
        <authorList>
            <person name="Wang J."/>
        </authorList>
    </citation>
    <scope>NUCLEOTIDE SEQUENCE</scope>
    <source>
        <tissue evidence="1">Leaf</tissue>
    </source>
</reference>
<name>A0A9E7KY30_9LILI</name>
<sequence>MDYSHPPRRVARVYADRVWSSVVMGDSSSSSPASYIRMVQHLIEKCLLFHMSKEECVEALSKHANIKPVITATVWAELEKENKEFFEAYSKNREESVMEMRSMQMIRTTLTRMASRDPDEDED</sequence>
<evidence type="ECO:0000313" key="1">
    <source>
        <dbReference type="EMBL" id="URE38603.1"/>
    </source>
</evidence>
<organism evidence="1 2">
    <name type="scientific">Musa troglodytarum</name>
    <name type="common">fe'i banana</name>
    <dbReference type="NCBI Taxonomy" id="320322"/>
    <lineage>
        <taxon>Eukaryota</taxon>
        <taxon>Viridiplantae</taxon>
        <taxon>Streptophyta</taxon>
        <taxon>Embryophyta</taxon>
        <taxon>Tracheophyta</taxon>
        <taxon>Spermatophyta</taxon>
        <taxon>Magnoliopsida</taxon>
        <taxon>Liliopsida</taxon>
        <taxon>Zingiberales</taxon>
        <taxon>Musaceae</taxon>
        <taxon>Musa</taxon>
    </lineage>
</organism>
<evidence type="ECO:0000313" key="2">
    <source>
        <dbReference type="Proteomes" id="UP001055439"/>
    </source>
</evidence>
<dbReference type="EMBL" id="CP097510">
    <property type="protein sequence ID" value="URE38603.1"/>
    <property type="molecule type" value="Genomic_DNA"/>
</dbReference>
<accession>A0A9E7KY30</accession>
<dbReference type="AlphaFoldDB" id="A0A9E7KY30"/>
<keyword evidence="2" id="KW-1185">Reference proteome</keyword>
<protein>
    <submittedName>
        <fullName evidence="1">Plant-specific domain TIGR01589 family protein</fullName>
    </submittedName>
</protein>
<dbReference type="NCBIfam" id="TIGR01589">
    <property type="entry name" value="A_thal_3526"/>
    <property type="match status" value="1"/>
</dbReference>
<dbReference type="Pfam" id="PF09713">
    <property type="entry name" value="A_thal_3526"/>
    <property type="match status" value="1"/>
</dbReference>
<dbReference type="Proteomes" id="UP001055439">
    <property type="component" value="Chromosome 8"/>
</dbReference>
<dbReference type="PANTHER" id="PTHR31871:SF61">
    <property type="entry name" value="OS06G0705300 PROTEIN"/>
    <property type="match status" value="1"/>
</dbReference>